<dbReference type="OrthoDB" id="9815193at2"/>
<reference evidence="2 3" key="1">
    <citation type="submission" date="2016-03" db="EMBL/GenBank/DDBJ databases">
        <title>Niastella vici sp. nov., isolated from farmland soil.</title>
        <authorList>
            <person name="Chen L."/>
            <person name="Wang D."/>
            <person name="Yang S."/>
            <person name="Wang G."/>
        </authorList>
    </citation>
    <scope>NUCLEOTIDE SEQUENCE [LARGE SCALE GENOMIC DNA]</scope>
    <source>
        <strain evidence="2 3">DJ57</strain>
    </source>
</reference>
<dbReference type="InterPro" id="IPR046880">
    <property type="entry name" value="TPR-S"/>
</dbReference>
<accession>A0A1V9G7K4</accession>
<dbReference type="InterPro" id="IPR000157">
    <property type="entry name" value="TIR_dom"/>
</dbReference>
<evidence type="ECO:0000259" key="1">
    <source>
        <dbReference type="PROSITE" id="PS50104"/>
    </source>
</evidence>
<dbReference type="InterPro" id="IPR035897">
    <property type="entry name" value="Toll_tir_struct_dom_sf"/>
</dbReference>
<comment type="caution">
    <text evidence="2">The sequence shown here is derived from an EMBL/GenBank/DDBJ whole genome shotgun (WGS) entry which is preliminary data.</text>
</comment>
<feature type="domain" description="TIR" evidence="1">
    <location>
        <begin position="21"/>
        <end position="152"/>
    </location>
</feature>
<organism evidence="2 3">
    <name type="scientific">Niastella vici</name>
    <dbReference type="NCBI Taxonomy" id="1703345"/>
    <lineage>
        <taxon>Bacteria</taxon>
        <taxon>Pseudomonadati</taxon>
        <taxon>Bacteroidota</taxon>
        <taxon>Chitinophagia</taxon>
        <taxon>Chitinophagales</taxon>
        <taxon>Chitinophagaceae</taxon>
        <taxon>Niastella</taxon>
    </lineage>
</organism>
<gene>
    <name evidence="2" type="ORF">A3860_13650</name>
</gene>
<dbReference type="PROSITE" id="PS50104">
    <property type="entry name" value="TIR"/>
    <property type="match status" value="1"/>
</dbReference>
<proteinExistence type="predicted"/>
<dbReference type="EMBL" id="LVYD01000002">
    <property type="protein sequence ID" value="OQP66524.1"/>
    <property type="molecule type" value="Genomic_DNA"/>
</dbReference>
<dbReference type="SMART" id="SM00255">
    <property type="entry name" value="TIR"/>
    <property type="match status" value="1"/>
</dbReference>
<protein>
    <recommendedName>
        <fullName evidence="1">TIR domain-containing protein</fullName>
    </recommendedName>
</protein>
<evidence type="ECO:0000313" key="2">
    <source>
        <dbReference type="EMBL" id="OQP66524.1"/>
    </source>
</evidence>
<dbReference type="Gene3D" id="3.40.50.10140">
    <property type="entry name" value="Toll/interleukin-1 receptor homology (TIR) domain"/>
    <property type="match status" value="1"/>
</dbReference>
<dbReference type="Gene3D" id="1.25.40.10">
    <property type="entry name" value="Tetratricopeptide repeat domain"/>
    <property type="match status" value="1"/>
</dbReference>
<keyword evidence="3" id="KW-1185">Reference proteome</keyword>
<dbReference type="Pfam" id="PF13676">
    <property type="entry name" value="TIR_2"/>
    <property type="match status" value="1"/>
</dbReference>
<dbReference type="RefSeq" id="WP_081145465.1">
    <property type="nucleotide sequence ID" value="NZ_LVYD01000002.1"/>
</dbReference>
<dbReference type="Proteomes" id="UP000192796">
    <property type="component" value="Unassembled WGS sequence"/>
</dbReference>
<dbReference type="InterPro" id="IPR011990">
    <property type="entry name" value="TPR-like_helical_dom_sf"/>
</dbReference>
<dbReference type="AlphaFoldDB" id="A0A1V9G7K4"/>
<name>A0A1V9G7K4_9BACT</name>
<dbReference type="Pfam" id="PF20308">
    <property type="entry name" value="TPR-S"/>
    <property type="match status" value="1"/>
</dbReference>
<dbReference type="GO" id="GO:0007165">
    <property type="term" value="P:signal transduction"/>
    <property type="evidence" value="ECO:0007669"/>
    <property type="project" value="InterPro"/>
</dbReference>
<dbReference type="SUPFAM" id="SSF52200">
    <property type="entry name" value="Toll/Interleukin receptor TIR domain"/>
    <property type="match status" value="1"/>
</dbReference>
<dbReference type="STRING" id="1703345.A3860_13650"/>
<sequence length="440" mass="49521">MPIPDEWLKYAPKPKALGANEKWNVFLSYRSVNRFWVLNLYDVLKELDYKVFLDQYELLDGDELIAKLQDGLAMSQAGVLIWSTAAADSKWVFKEFQTMETRATNDEKFRFVPVKLDGQQLPVFAQNRVFEDFSSYPDGPNGGELLRLVYAITGQTMSAEAIRFANDQTTLTKDIITELNAAKIIGDAEGIIKLAKANTLPWRTNAAIGCTAAENLIKLKKNDEAIEILECVVEQFPKSIRPKQLHALALARKAEQQENKEVKLEGFKQAQIIMAKLYVEGERDPETMGIFARTWMNRYELSGDINELKKSRDLYVEGFEKAPYDYYTGINAAAKSVLIGTEAELTKGAAFAKRVEEITGTKEVPGDYWRTATIAEVFLIQKNYPAAGDMFQKAVAMALEEKGSLESTYKQACRLMEKLQPSAAEQGMIKAAFEHLLVKS</sequence>
<evidence type="ECO:0000313" key="3">
    <source>
        <dbReference type="Proteomes" id="UP000192796"/>
    </source>
</evidence>